<dbReference type="PANTHER" id="PTHR37310:SF1">
    <property type="entry name" value="CYTOPLASMIC PROTEIN"/>
    <property type="match status" value="1"/>
</dbReference>
<proteinExistence type="predicted"/>
<accession>A0A1W6MI82</accession>
<dbReference type="InterPro" id="IPR044543">
    <property type="entry name" value="YHJQ-like"/>
</dbReference>
<dbReference type="PANTHER" id="PTHR37310">
    <property type="entry name" value="CYTOPLASMIC PROTEIN-RELATED"/>
    <property type="match status" value="1"/>
</dbReference>
<evidence type="ECO:0000313" key="1">
    <source>
        <dbReference type="EMBL" id="ARN77277.1"/>
    </source>
</evidence>
<gene>
    <name evidence="1" type="ORF">BST97_04370</name>
</gene>
<reference evidence="1 2" key="1">
    <citation type="submission" date="2016-11" db="EMBL/GenBank/DDBJ databases">
        <title>Trade-off between light-utilization and light-protection in marine flavobacteria.</title>
        <authorList>
            <person name="Kumagai Y."/>
        </authorList>
    </citation>
    <scope>NUCLEOTIDE SEQUENCE [LARGE SCALE GENOMIC DNA]</scope>
    <source>
        <strain evidence="1 2">JCM 13191</strain>
    </source>
</reference>
<evidence type="ECO:0000313" key="2">
    <source>
        <dbReference type="Proteomes" id="UP000193431"/>
    </source>
</evidence>
<protein>
    <submittedName>
        <fullName evidence="1">Four-helix bundle copper-binding protein</fullName>
    </submittedName>
</protein>
<dbReference type="EMBL" id="CP019344">
    <property type="protein sequence ID" value="ARN77277.1"/>
    <property type="molecule type" value="Genomic_DNA"/>
</dbReference>
<dbReference type="Proteomes" id="UP000193431">
    <property type="component" value="Chromosome"/>
</dbReference>
<dbReference type="Pfam" id="PF03860">
    <property type="entry name" value="Csp"/>
    <property type="match status" value="1"/>
</dbReference>
<dbReference type="STRING" id="331648.BST97_04370"/>
<name>A0A1W6MI82_9FLAO</name>
<dbReference type="Gene3D" id="1.20.1270.360">
    <property type="match status" value="1"/>
</dbReference>
<dbReference type="InterPro" id="IPR005560">
    <property type="entry name" value="Csp_YhjQ"/>
</dbReference>
<dbReference type="AlphaFoldDB" id="A0A1W6MI82"/>
<sequence length="106" mass="11651">MKNQELIDALTQCITHCNNCAQACLGEENVKMMANCIKTDIACAEVCSTALKLVTFDSQFTKSYLKVCAETCNACADECSKHDHQHCQDCAEACRKCAALCEEFAK</sequence>
<keyword evidence="2" id="KW-1185">Reference proteome</keyword>
<dbReference type="OrthoDB" id="5396211at2"/>
<dbReference type="CDD" id="cd08026">
    <property type="entry name" value="DUF326"/>
    <property type="match status" value="1"/>
</dbReference>
<organism evidence="1 2">
    <name type="scientific">Nonlabens spongiae</name>
    <dbReference type="NCBI Taxonomy" id="331648"/>
    <lineage>
        <taxon>Bacteria</taxon>
        <taxon>Pseudomonadati</taxon>
        <taxon>Bacteroidota</taxon>
        <taxon>Flavobacteriia</taxon>
        <taxon>Flavobacteriales</taxon>
        <taxon>Flavobacteriaceae</taxon>
        <taxon>Nonlabens</taxon>
    </lineage>
</organism>